<dbReference type="Proteomes" id="UP000039865">
    <property type="component" value="Unassembled WGS sequence"/>
</dbReference>
<keyword evidence="5" id="KW-1185">Reference proteome</keyword>
<evidence type="ECO:0008006" key="6">
    <source>
        <dbReference type="Google" id="ProtNLM"/>
    </source>
</evidence>
<feature type="compositionally biased region" description="Acidic residues" evidence="2">
    <location>
        <begin position="288"/>
        <end position="299"/>
    </location>
</feature>
<feature type="transmembrane region" description="Helical" evidence="3">
    <location>
        <begin position="86"/>
        <end position="107"/>
    </location>
</feature>
<evidence type="ECO:0000313" key="5">
    <source>
        <dbReference type="Proteomes" id="UP000039865"/>
    </source>
</evidence>
<evidence type="ECO:0000256" key="2">
    <source>
        <dbReference type="SAM" id="MobiDB-lite"/>
    </source>
</evidence>
<dbReference type="AlphaFoldDB" id="A0A077ZSA9"/>
<keyword evidence="3" id="KW-0812">Transmembrane</keyword>
<dbReference type="InParanoid" id="A0A077ZSA9"/>
<gene>
    <name evidence="4" type="primary">Contig2583.g2772</name>
    <name evidence="4" type="ORF">STYLEM_1726</name>
</gene>
<feature type="compositionally biased region" description="Polar residues" evidence="2">
    <location>
        <begin position="268"/>
        <end position="283"/>
    </location>
</feature>
<feature type="region of interest" description="Disordered" evidence="2">
    <location>
        <begin position="262"/>
        <end position="308"/>
    </location>
</feature>
<accession>A0A077ZSA9</accession>
<feature type="coiled-coil region" evidence="1">
    <location>
        <begin position="228"/>
        <end position="258"/>
    </location>
</feature>
<feature type="region of interest" description="Disordered" evidence="2">
    <location>
        <begin position="368"/>
        <end position="392"/>
    </location>
</feature>
<reference evidence="4 5" key="1">
    <citation type="submission" date="2014-06" db="EMBL/GenBank/DDBJ databases">
        <authorList>
            <person name="Swart Estienne"/>
        </authorList>
    </citation>
    <scope>NUCLEOTIDE SEQUENCE [LARGE SCALE GENOMIC DNA]</scope>
    <source>
        <strain evidence="4 5">130c</strain>
    </source>
</reference>
<evidence type="ECO:0000256" key="1">
    <source>
        <dbReference type="SAM" id="Coils"/>
    </source>
</evidence>
<keyword evidence="3" id="KW-0472">Membrane</keyword>
<feature type="transmembrane region" description="Helical" evidence="3">
    <location>
        <begin position="127"/>
        <end position="144"/>
    </location>
</feature>
<dbReference type="EMBL" id="CCKQ01001647">
    <property type="protein sequence ID" value="CDW72762.1"/>
    <property type="molecule type" value="Genomic_DNA"/>
</dbReference>
<keyword evidence="3" id="KW-1133">Transmembrane helix</keyword>
<sequence>MDIYPNLLSYGITQLGIIMSNEIFYSNVMYEIFGPVKQNVQIFQVIPLLEQIENEKPYKGYPFEINLRRYPMPPDSMAKYMYQIKFPILFQTIMTQLTVGGTSSFLAHYFKKFLYIWHQRPDKILKISNLLKMVGCFAYFYYFTQSIQLAVQLDSFFMKFRYLCCHIFVILTLTYPCTYTVLLHLIFEMSVLSILFRFFVSRNSVALSEAFSVMLHNDENFADLVHINQELMHEEMQQNQLNERLQQRLNLINEQRDQLFPNRRAQNHPHQNSNDDQVNNNLRPNEGLSDEQEEDDEFSDSQASDNPEQDVLQEFLMRNTMRMQGQDADAIPNNDDDDSSSSYEEEEEEEKQIQEIQQTNQEFIIASQKSNQERKHSSISSQKLSRKSFDSEDENIKAINSMKSQAQENNMAQTKLRKLNNLTPLSKIKHNIQEDLVSLSEDNIKPTNHYDCQIDQFQLEQD</sequence>
<feature type="transmembrane region" description="Helical" evidence="3">
    <location>
        <begin position="156"/>
        <end position="175"/>
    </location>
</feature>
<organism evidence="4 5">
    <name type="scientific">Stylonychia lemnae</name>
    <name type="common">Ciliate</name>
    <dbReference type="NCBI Taxonomy" id="5949"/>
    <lineage>
        <taxon>Eukaryota</taxon>
        <taxon>Sar</taxon>
        <taxon>Alveolata</taxon>
        <taxon>Ciliophora</taxon>
        <taxon>Intramacronucleata</taxon>
        <taxon>Spirotrichea</taxon>
        <taxon>Stichotrichia</taxon>
        <taxon>Sporadotrichida</taxon>
        <taxon>Oxytrichidae</taxon>
        <taxon>Stylonychinae</taxon>
        <taxon>Stylonychia</taxon>
    </lineage>
</organism>
<evidence type="ECO:0000256" key="3">
    <source>
        <dbReference type="SAM" id="Phobius"/>
    </source>
</evidence>
<name>A0A077ZSA9_STYLE</name>
<proteinExistence type="predicted"/>
<evidence type="ECO:0000313" key="4">
    <source>
        <dbReference type="EMBL" id="CDW72762.1"/>
    </source>
</evidence>
<feature type="region of interest" description="Disordered" evidence="2">
    <location>
        <begin position="325"/>
        <end position="355"/>
    </location>
</feature>
<keyword evidence="1" id="KW-0175">Coiled coil</keyword>
<protein>
    <recommendedName>
        <fullName evidence="6">Transmembrane protein</fullName>
    </recommendedName>
</protein>
<feature type="compositionally biased region" description="Acidic residues" evidence="2">
    <location>
        <begin position="334"/>
        <end position="350"/>
    </location>
</feature>